<feature type="compositionally biased region" description="Pro residues" evidence="11">
    <location>
        <begin position="805"/>
        <end position="818"/>
    </location>
</feature>
<feature type="compositionally biased region" description="Low complexity" evidence="11">
    <location>
        <begin position="540"/>
        <end position="551"/>
    </location>
</feature>
<evidence type="ECO:0000259" key="13">
    <source>
        <dbReference type="Pfam" id="PF12932"/>
    </source>
</evidence>
<feature type="compositionally biased region" description="Basic residues" evidence="11">
    <location>
        <begin position="1913"/>
        <end position="1922"/>
    </location>
</feature>
<feature type="compositionally biased region" description="Acidic residues" evidence="11">
    <location>
        <begin position="343"/>
        <end position="356"/>
    </location>
</feature>
<keyword evidence="3 10" id="KW-0813">Transport</keyword>
<evidence type="ECO:0000256" key="7">
    <source>
        <dbReference type="ARBA" id="ARBA00023006"/>
    </source>
</evidence>
<dbReference type="InterPro" id="IPR024298">
    <property type="entry name" value="Sec16_Sec23-bd"/>
</dbReference>
<feature type="compositionally biased region" description="Low complexity" evidence="11">
    <location>
        <begin position="89"/>
        <end position="103"/>
    </location>
</feature>
<evidence type="ECO:0000313" key="16">
    <source>
        <dbReference type="Proteomes" id="UP000770015"/>
    </source>
</evidence>
<feature type="compositionally biased region" description="Polar residues" evidence="11">
    <location>
        <begin position="687"/>
        <end position="699"/>
    </location>
</feature>
<organism evidence="15 16">
    <name type="scientific">Plectosphaerella plurivora</name>
    <dbReference type="NCBI Taxonomy" id="936078"/>
    <lineage>
        <taxon>Eukaryota</taxon>
        <taxon>Fungi</taxon>
        <taxon>Dikarya</taxon>
        <taxon>Ascomycota</taxon>
        <taxon>Pezizomycotina</taxon>
        <taxon>Sordariomycetes</taxon>
        <taxon>Hypocreomycetidae</taxon>
        <taxon>Glomerellales</taxon>
        <taxon>Plectosphaerellaceae</taxon>
        <taxon>Plectosphaerella</taxon>
    </lineage>
</organism>
<feature type="compositionally biased region" description="Pro residues" evidence="11">
    <location>
        <begin position="1807"/>
        <end position="1839"/>
    </location>
</feature>
<feature type="compositionally biased region" description="Acidic residues" evidence="11">
    <location>
        <begin position="306"/>
        <end position="315"/>
    </location>
</feature>
<evidence type="ECO:0000256" key="2">
    <source>
        <dbReference type="ARBA" id="ARBA00005927"/>
    </source>
</evidence>
<dbReference type="GO" id="GO:0070971">
    <property type="term" value="C:endoplasmic reticulum exit site"/>
    <property type="evidence" value="ECO:0007669"/>
    <property type="project" value="UniProtKB-ARBA"/>
</dbReference>
<dbReference type="GO" id="GO:0006914">
    <property type="term" value="P:autophagy"/>
    <property type="evidence" value="ECO:0007669"/>
    <property type="project" value="UniProtKB-KW"/>
</dbReference>
<feature type="compositionally biased region" description="Low complexity" evidence="11">
    <location>
        <begin position="54"/>
        <end position="68"/>
    </location>
</feature>
<keyword evidence="8 10" id="KW-0472">Membrane</keyword>
<evidence type="ECO:0000256" key="4">
    <source>
        <dbReference type="ARBA" id="ARBA00022824"/>
    </source>
</evidence>
<comment type="caution">
    <text evidence="15">The sequence shown here is derived from an EMBL/GenBank/DDBJ whole genome shotgun (WGS) entry which is preliminary data.</text>
</comment>
<feature type="compositionally biased region" description="Low complexity" evidence="11">
    <location>
        <begin position="1461"/>
        <end position="1475"/>
    </location>
</feature>
<feature type="compositionally biased region" description="Low complexity" evidence="11">
    <location>
        <begin position="707"/>
        <end position="716"/>
    </location>
</feature>
<dbReference type="GO" id="GO:0015031">
    <property type="term" value="P:protein transport"/>
    <property type="evidence" value="ECO:0007669"/>
    <property type="project" value="UniProtKB-KW"/>
</dbReference>
<dbReference type="Pfam" id="PF12935">
    <property type="entry name" value="Sec16_N"/>
    <property type="match status" value="1"/>
</dbReference>
<feature type="compositionally biased region" description="Low complexity" evidence="11">
    <location>
        <begin position="267"/>
        <end position="282"/>
    </location>
</feature>
<sequence length="1930" mass="203064">MASAANASWHPAMMPNNSTDASSDPQPTSVEPPLEDLSHAIEQSTPETETEMTSNAAAESSADAWLAEEPSEDWLAQEEHPTTNEEIKAAAPTEQAPEAAPEPVKTSDHAASAGPVLGHSSSISFARTVSHDISFADDEESDWNLMRNDTDPFKFMPPNDRTNSFPPVPPVAEPNYNQQDEPSQPEPLPQQDGPGFDLEGDEEQVEDGPQFAGRDALEDGEPDIGSRFVEGVPLISHDTNGDDSQAAPNGSAFFGDEAEAAAEDDFFGSINNSAPDASAPAPLERKSTMQVMDSLGTAPLSRNDTLEDMPEEAEEQGQPAQADESTAAPTEDLASKWQQAFAGDDDDDDFLLEDSAGETKEIDPAAFFGSDDEGFLEDDEDTAPAPAVVAPAAPQQAQPSQNKYAPQSTSPYAPQQHAAPNPYAPAVAALPTTPYTPSPTTPQFPAATPFAAQPLGQAAYGAPPPRPEPSKAQSFADKSKGGYSSPYDLPMDVVKPRKRASVQHLPRSTTPSTTPLAPPINLPPRSSSMNAPAPPPGPPGAAHGQGPPSAGLRPPSSASPSKESFFEDLPITVKPRSASRQSNRMPSPAFSAPPQGLPQGSPQGPPQASPTMPAYGQPEPAPSPSYLPQEPVQRDVPALAQSTPPGIANLVAPPRTNPYASLQPHPAPSPAIPGASRYSPAPPGQAVNGTTSRPASANRYSPAPTGSRTPSTSYSAPPAPAVLPHLPRTSSPLAHFEVSHDRAAAAAGPNGDVLPPLQRVSSYEPRLHRVPSLPPTREVEEEDDGRAAAATAPPVTSPVETKYAPPSPPLARHTPPPSAGLHGSPSYTSPSKRPGSSYAPQSHFQADYAPVAPPRSHTQSPGSVTGSRAGRRPSSSHGPTSPQAYHSQPAHVQPARPTHRPRGPSQSFNLVAPTDGREQDPLQRWKGTPVITWGIGGTLVTSFPKDIPRYGIGQTAPMMIRAPGEVHLKTVKDILPLEERLAKFPGPLKGKAKKKETVAWLTAGIESLERELPALGHTSAQSHDDKRMTERVLLWKVLRAFVEFDGVLEGKEPAEKAVRDILTPSLGGEQTASSLYGGGPVGGIDPSAITQMQSEGVDAGAVEVIREALLQGDREKAVWAAVDKRLWGHAMLISHTVSPDLYKKVADEFVRKEVNYTGHSNESIAALYKVLSGNHEDCIDELVPSHARAGMQLMNTTSAAGSVQDALKGLDKWRETLGLVLSNRSTDDIQAINALGNLLATYGRAEAAHICFIFSRKVTAFGGLDDTNASFVLVGADHRTQGEQFGKETEALLLSEVFEYGLSLASGQLSTGIPHLAGYKLQHALTLAEHGFRDKALQYCEAIAASMTAQTKRSPYHHAVLESAVDDLSRRLKQAPKGESSSWISKPSLNNVSDSMWNRFNKFVAGDEAEDSAAGKTAEGGVESGPFARIAGGTPTISPSPSTTNFDIYNTGNPQIPGYPSAPALPTAPATRASSRYAPMGGQPTASPVAQAPNPHEPTSYAPSRRVSNDYGQPPAEAPRASMDSQAGGYGGQSYTPQSYTPNNYGPAQPASPPSSQPEALSMAGPRTDRPPSANPYAPYSGHATPSAPPAAVDATPDQGYQAPDQGYQAPDQGYQAPDQGYQTPSYGYEPPSQVSSDVPEAQAAEPAEGSGGYEAPSYQPYGYEPPTYNPNSEPTQDDEDDAPKPKKKSFMDDDEDDIPALRAPPSQGKSKSEIDKENEEMFRKAAEEDAKRAAEQQAAKKGGWGFTGWWGGKKGEMPSAEPAPAQGNKPIRAKLGESSSFVYDPDLKRWVNKKGGADQAQAKTATPPPPRSNAGTPPPPGAQPGGPPGGPLRPPTGPPMARAPSQESLGIPPMPGMPGSAPAMARSASTQSLGAPPGPGAPPSRPPSRPATSMSNASSIDDLIGAAGPRKAGAKKPKRGGRYVDVMAK</sequence>
<evidence type="ECO:0000256" key="3">
    <source>
        <dbReference type="ARBA" id="ARBA00022448"/>
    </source>
</evidence>
<evidence type="ECO:0000259" key="14">
    <source>
        <dbReference type="Pfam" id="PF12935"/>
    </source>
</evidence>
<dbReference type="GO" id="GO:0007030">
    <property type="term" value="P:Golgi organization"/>
    <property type="evidence" value="ECO:0007669"/>
    <property type="project" value="TreeGrafter"/>
</dbReference>
<feature type="region of interest" description="Disordered" evidence="11">
    <location>
        <begin position="1411"/>
        <end position="1930"/>
    </location>
</feature>
<feature type="compositionally biased region" description="Polar residues" evidence="11">
    <location>
        <begin position="41"/>
        <end position="53"/>
    </location>
</feature>
<feature type="compositionally biased region" description="Polar residues" evidence="11">
    <location>
        <begin position="15"/>
        <end position="29"/>
    </location>
</feature>
<dbReference type="Pfam" id="PF12931">
    <property type="entry name" value="TPR_Sec16"/>
    <property type="match status" value="1"/>
</dbReference>
<feature type="compositionally biased region" description="Polar residues" evidence="11">
    <location>
        <begin position="400"/>
        <end position="413"/>
    </location>
</feature>
<dbReference type="PANTHER" id="PTHR13402:SF6">
    <property type="entry name" value="SECRETORY 16, ISOFORM I"/>
    <property type="match status" value="1"/>
</dbReference>
<dbReference type="GO" id="GO:0016192">
    <property type="term" value="P:vesicle-mediated transport"/>
    <property type="evidence" value="ECO:0007669"/>
    <property type="project" value="UniProtKB-KW"/>
</dbReference>
<accession>A0A9P8VAN7</accession>
<dbReference type="PANTHER" id="PTHR13402">
    <property type="entry name" value="RGPR-RELATED"/>
    <property type="match status" value="1"/>
</dbReference>
<dbReference type="InterPro" id="IPR024468">
    <property type="entry name" value="Sec16_N"/>
</dbReference>
<feature type="domain" description="Sec16 N-terminal" evidence="14">
    <location>
        <begin position="222"/>
        <end position="425"/>
    </location>
</feature>
<dbReference type="GO" id="GO:0005789">
    <property type="term" value="C:endoplasmic reticulum membrane"/>
    <property type="evidence" value="ECO:0007669"/>
    <property type="project" value="UniProtKB-SubCell"/>
</dbReference>
<feature type="domain" description="Sec16 central conserved" evidence="13">
    <location>
        <begin position="929"/>
        <end position="1046"/>
    </location>
</feature>
<comment type="similarity">
    <text evidence="2 10">Belongs to the SEC16 family.</text>
</comment>
<dbReference type="Gene3D" id="1.25.40.1030">
    <property type="match status" value="1"/>
</dbReference>
<evidence type="ECO:0000256" key="11">
    <source>
        <dbReference type="SAM" id="MobiDB-lite"/>
    </source>
</evidence>
<feature type="compositionally biased region" description="Basic and acidic residues" evidence="11">
    <location>
        <begin position="1711"/>
        <end position="1735"/>
    </location>
</feature>
<comment type="subcellular location">
    <subcellularLocation>
        <location evidence="1">Endoplasmic reticulum membrane</location>
        <topology evidence="1">Peripheral membrane protein</topology>
        <orientation evidence="1">Cytoplasmic side</orientation>
    </subcellularLocation>
</comment>
<protein>
    <recommendedName>
        <fullName evidence="10">Protein transport protein sec16</fullName>
    </recommendedName>
</protein>
<dbReference type="FunFam" id="1.25.40.1030:FF:000008">
    <property type="entry name" value="Protein transport protein sec16"/>
    <property type="match status" value="1"/>
</dbReference>
<name>A0A9P8VAN7_9PEZI</name>
<feature type="compositionally biased region" description="Polar residues" evidence="11">
    <location>
        <begin position="1533"/>
        <end position="1546"/>
    </location>
</feature>
<feature type="compositionally biased region" description="Low complexity" evidence="11">
    <location>
        <begin position="443"/>
        <end position="454"/>
    </location>
</feature>
<feature type="compositionally biased region" description="Pro residues" evidence="11">
    <location>
        <begin position="1877"/>
        <end position="1890"/>
    </location>
</feature>
<feature type="compositionally biased region" description="Low complexity" evidence="11">
    <location>
        <begin position="592"/>
        <end position="602"/>
    </location>
</feature>
<feature type="domain" description="Sec16 Sec23-binding" evidence="12">
    <location>
        <begin position="1105"/>
        <end position="1407"/>
    </location>
</feature>
<dbReference type="CDD" id="cd09233">
    <property type="entry name" value="ACE1-Sec16-like"/>
    <property type="match status" value="1"/>
</dbReference>
<feature type="compositionally biased region" description="Low complexity" evidence="11">
    <location>
        <begin position="1434"/>
        <end position="1444"/>
    </location>
</feature>
<feature type="compositionally biased region" description="Acidic residues" evidence="11">
    <location>
        <begin position="256"/>
        <end position="266"/>
    </location>
</feature>
<dbReference type="Proteomes" id="UP000770015">
    <property type="component" value="Unassembled WGS sequence"/>
</dbReference>
<proteinExistence type="inferred from homology"/>
<evidence type="ECO:0000256" key="10">
    <source>
        <dbReference type="RuleBase" id="RU364101"/>
    </source>
</evidence>
<evidence type="ECO:0000256" key="6">
    <source>
        <dbReference type="ARBA" id="ARBA00022927"/>
    </source>
</evidence>
<feature type="compositionally biased region" description="Low complexity" evidence="11">
    <location>
        <begin position="383"/>
        <end position="399"/>
    </location>
</feature>
<keyword evidence="4 10" id="KW-0256">Endoplasmic reticulum</keyword>
<keyword evidence="6 10" id="KW-0653">Protein transport</keyword>
<dbReference type="GO" id="GO:0012507">
    <property type="term" value="C:ER to Golgi transport vesicle membrane"/>
    <property type="evidence" value="ECO:0007669"/>
    <property type="project" value="TreeGrafter"/>
</dbReference>
<feature type="compositionally biased region" description="Acidic residues" evidence="11">
    <location>
        <begin position="370"/>
        <end position="382"/>
    </location>
</feature>
<feature type="compositionally biased region" description="Low complexity" evidence="11">
    <location>
        <begin position="418"/>
        <end position="433"/>
    </location>
</feature>
<feature type="compositionally biased region" description="Low complexity" evidence="11">
    <location>
        <begin position="505"/>
        <end position="515"/>
    </location>
</feature>
<evidence type="ECO:0000256" key="1">
    <source>
        <dbReference type="ARBA" id="ARBA00004397"/>
    </source>
</evidence>
<feature type="compositionally biased region" description="Low complexity" evidence="11">
    <location>
        <begin position="787"/>
        <end position="801"/>
    </location>
</feature>
<feature type="compositionally biased region" description="Basic and acidic residues" evidence="11">
    <location>
        <begin position="77"/>
        <end position="88"/>
    </location>
</feature>
<keyword evidence="7 10" id="KW-0072">Autophagy</keyword>
<evidence type="ECO:0000313" key="15">
    <source>
        <dbReference type="EMBL" id="KAH6686250.1"/>
    </source>
</evidence>
<feature type="region of interest" description="Disordered" evidence="11">
    <location>
        <begin position="133"/>
        <end position="925"/>
    </location>
</feature>
<dbReference type="OrthoDB" id="8918678at2759"/>
<evidence type="ECO:0000256" key="8">
    <source>
        <dbReference type="ARBA" id="ARBA00023136"/>
    </source>
</evidence>
<dbReference type="EMBL" id="JAGSXJ010000013">
    <property type="protein sequence ID" value="KAH6686250.1"/>
    <property type="molecule type" value="Genomic_DNA"/>
</dbReference>
<feature type="region of interest" description="Disordered" evidence="11">
    <location>
        <begin position="1"/>
        <end position="118"/>
    </location>
</feature>
<evidence type="ECO:0000256" key="5">
    <source>
        <dbReference type="ARBA" id="ARBA00022892"/>
    </source>
</evidence>
<reference evidence="15" key="1">
    <citation type="journal article" date="2021" name="Nat. Commun.">
        <title>Genetic determinants of endophytism in the Arabidopsis root mycobiome.</title>
        <authorList>
            <person name="Mesny F."/>
            <person name="Miyauchi S."/>
            <person name="Thiergart T."/>
            <person name="Pickel B."/>
            <person name="Atanasova L."/>
            <person name="Karlsson M."/>
            <person name="Huettel B."/>
            <person name="Barry K.W."/>
            <person name="Haridas S."/>
            <person name="Chen C."/>
            <person name="Bauer D."/>
            <person name="Andreopoulos W."/>
            <person name="Pangilinan J."/>
            <person name="LaButti K."/>
            <person name="Riley R."/>
            <person name="Lipzen A."/>
            <person name="Clum A."/>
            <person name="Drula E."/>
            <person name="Henrissat B."/>
            <person name="Kohler A."/>
            <person name="Grigoriev I.V."/>
            <person name="Martin F.M."/>
            <person name="Hacquard S."/>
        </authorList>
    </citation>
    <scope>NUCLEOTIDE SEQUENCE</scope>
    <source>
        <strain evidence="15">MPI-SDFR-AT-0117</strain>
    </source>
</reference>
<dbReference type="GO" id="GO:0070973">
    <property type="term" value="P:protein localization to endoplasmic reticulum exit site"/>
    <property type="evidence" value="ECO:0007669"/>
    <property type="project" value="TreeGrafter"/>
</dbReference>
<keyword evidence="16" id="KW-1185">Reference proteome</keyword>
<dbReference type="Pfam" id="PF12932">
    <property type="entry name" value="Sec16"/>
    <property type="match status" value="1"/>
</dbReference>
<evidence type="ECO:0000256" key="9">
    <source>
        <dbReference type="ARBA" id="ARBA00024687"/>
    </source>
</evidence>
<keyword evidence="5 10" id="KW-0931">ER-Golgi transport</keyword>
<feature type="compositionally biased region" description="Polar residues" evidence="11">
    <location>
        <begin position="1445"/>
        <end position="1454"/>
    </location>
</feature>
<feature type="compositionally biased region" description="Gly residues" evidence="11">
    <location>
        <begin position="1743"/>
        <end position="1753"/>
    </location>
</feature>
<evidence type="ECO:0000259" key="12">
    <source>
        <dbReference type="Pfam" id="PF12931"/>
    </source>
</evidence>
<feature type="compositionally biased region" description="Polar residues" evidence="11">
    <location>
        <begin position="873"/>
        <end position="886"/>
    </location>
</feature>
<feature type="compositionally biased region" description="Polar residues" evidence="11">
    <location>
        <begin position="856"/>
        <end position="866"/>
    </location>
</feature>
<comment type="function">
    <text evidence="9 10">Involved in the initiation of assembly of the COPII coat required for the formation of transport vesicles from the endoplasmic reticulum (ER) and the selection of cargo molecules. Also involved in autophagy.</text>
</comment>
<dbReference type="InterPro" id="IPR024340">
    <property type="entry name" value="Sec16_CCD"/>
</dbReference>
<gene>
    <name evidence="15" type="ORF">F5X68DRAFT_14685</name>
</gene>